<dbReference type="HOGENOM" id="CLU_1173290_0_0_1"/>
<keyword evidence="2" id="KW-1185">Reference proteome</keyword>
<dbReference type="EnsemblProtists" id="EOD38299">
    <property type="protein sequence ID" value="EOD38299"/>
    <property type="gene ID" value="EMIHUDRAFT_440157"/>
</dbReference>
<evidence type="ECO:0000313" key="1">
    <source>
        <dbReference type="EnsemblProtists" id="EOD38299"/>
    </source>
</evidence>
<evidence type="ECO:0000313" key="2">
    <source>
        <dbReference type="Proteomes" id="UP000013827"/>
    </source>
</evidence>
<dbReference type="AlphaFoldDB" id="A0A0D3KRB4"/>
<reference evidence="2" key="1">
    <citation type="journal article" date="2013" name="Nature">
        <title>Pan genome of the phytoplankton Emiliania underpins its global distribution.</title>
        <authorList>
            <person name="Read B.A."/>
            <person name="Kegel J."/>
            <person name="Klute M.J."/>
            <person name="Kuo A."/>
            <person name="Lefebvre S.C."/>
            <person name="Maumus F."/>
            <person name="Mayer C."/>
            <person name="Miller J."/>
            <person name="Monier A."/>
            <person name="Salamov A."/>
            <person name="Young J."/>
            <person name="Aguilar M."/>
            <person name="Claverie J.M."/>
            <person name="Frickenhaus S."/>
            <person name="Gonzalez K."/>
            <person name="Herman E.K."/>
            <person name="Lin Y.C."/>
            <person name="Napier J."/>
            <person name="Ogata H."/>
            <person name="Sarno A.F."/>
            <person name="Shmutz J."/>
            <person name="Schroeder D."/>
            <person name="de Vargas C."/>
            <person name="Verret F."/>
            <person name="von Dassow P."/>
            <person name="Valentin K."/>
            <person name="Van de Peer Y."/>
            <person name="Wheeler G."/>
            <person name="Dacks J.B."/>
            <person name="Delwiche C.F."/>
            <person name="Dyhrman S.T."/>
            <person name="Glockner G."/>
            <person name="John U."/>
            <person name="Richards T."/>
            <person name="Worden A.Z."/>
            <person name="Zhang X."/>
            <person name="Grigoriev I.V."/>
            <person name="Allen A.E."/>
            <person name="Bidle K."/>
            <person name="Borodovsky M."/>
            <person name="Bowler C."/>
            <person name="Brownlee C."/>
            <person name="Cock J.M."/>
            <person name="Elias M."/>
            <person name="Gladyshev V.N."/>
            <person name="Groth M."/>
            <person name="Guda C."/>
            <person name="Hadaegh A."/>
            <person name="Iglesias-Rodriguez M.D."/>
            <person name="Jenkins J."/>
            <person name="Jones B.M."/>
            <person name="Lawson T."/>
            <person name="Leese F."/>
            <person name="Lindquist E."/>
            <person name="Lobanov A."/>
            <person name="Lomsadze A."/>
            <person name="Malik S.B."/>
            <person name="Marsh M.E."/>
            <person name="Mackinder L."/>
            <person name="Mock T."/>
            <person name="Mueller-Roeber B."/>
            <person name="Pagarete A."/>
            <person name="Parker M."/>
            <person name="Probert I."/>
            <person name="Quesneville H."/>
            <person name="Raines C."/>
            <person name="Rensing S.A."/>
            <person name="Riano-Pachon D.M."/>
            <person name="Richier S."/>
            <person name="Rokitta S."/>
            <person name="Shiraiwa Y."/>
            <person name="Soanes D.M."/>
            <person name="van der Giezen M."/>
            <person name="Wahlund T.M."/>
            <person name="Williams B."/>
            <person name="Wilson W."/>
            <person name="Wolfe G."/>
            <person name="Wurch L.L."/>
        </authorList>
    </citation>
    <scope>NUCLEOTIDE SEQUENCE</scope>
</reference>
<reference evidence="1" key="2">
    <citation type="submission" date="2024-10" db="UniProtKB">
        <authorList>
            <consortium name="EnsemblProtists"/>
        </authorList>
    </citation>
    <scope>IDENTIFICATION</scope>
</reference>
<dbReference type="KEGG" id="ehx:EMIHUDRAFT_440157"/>
<dbReference type="Proteomes" id="UP000013827">
    <property type="component" value="Unassembled WGS sequence"/>
</dbReference>
<organism evidence="1 2">
    <name type="scientific">Emiliania huxleyi (strain CCMP1516)</name>
    <dbReference type="NCBI Taxonomy" id="280463"/>
    <lineage>
        <taxon>Eukaryota</taxon>
        <taxon>Haptista</taxon>
        <taxon>Haptophyta</taxon>
        <taxon>Prymnesiophyceae</taxon>
        <taxon>Isochrysidales</taxon>
        <taxon>Noelaerhabdaceae</taxon>
        <taxon>Emiliania</taxon>
    </lineage>
</organism>
<proteinExistence type="predicted"/>
<name>A0A0D3KRB4_EMIH1</name>
<protein>
    <submittedName>
        <fullName evidence="1">Uncharacterized protein</fullName>
    </submittedName>
</protein>
<sequence>MLVVGTMLGTLAVLPAPRSPLLGKPRAVVTGGDTGHLVYGKLQRAATLPGTRLSKDPIAAVADQGRLRGVLWQQFAMASVPGADQLDLEYINTRRIDGCLLFIDATKPRSAAPGLQLPFPNPFSSLPSPFGGAAGAAPPLDLAALLEVAESRGAVHCYVLADSDAAAESGALLEGAGRSGALRLTLLAPEDGIALRSTAGWTCGQLQDHEGVLEGPLAVRDASPAFADGGGGGGDGG</sequence>
<dbReference type="PaxDb" id="2903-EOD38299"/>
<dbReference type="GeneID" id="17283569"/>
<dbReference type="RefSeq" id="XP_005790728.1">
    <property type="nucleotide sequence ID" value="XM_005790671.1"/>
</dbReference>
<accession>A0A0D3KRB4</accession>